<sequence length="108" mass="11751">MIDYYLAIASWLGADTTNKNLELLIDPQDQEKLKAKLPEVVNADRPIAVIVPGGAFGPSKCWLNERFAQTADWLITNYNATVVVSVASNAVERQIAGEICNSSSLSRA</sequence>
<name>X1N503_9ZZZZ</name>
<protein>
    <submittedName>
        <fullName evidence="1">Uncharacterized protein</fullName>
    </submittedName>
</protein>
<feature type="non-terminal residue" evidence="1">
    <location>
        <position position="108"/>
    </location>
</feature>
<evidence type="ECO:0000313" key="1">
    <source>
        <dbReference type="EMBL" id="GAI38658.1"/>
    </source>
</evidence>
<proteinExistence type="predicted"/>
<dbReference type="SUPFAM" id="SSF53756">
    <property type="entry name" value="UDP-Glycosyltransferase/glycogen phosphorylase"/>
    <property type="match status" value="1"/>
</dbReference>
<gene>
    <name evidence="1" type="ORF">S06H3_48007</name>
</gene>
<reference evidence="1" key="1">
    <citation type="journal article" date="2014" name="Front. Microbiol.">
        <title>High frequency of phylogenetically diverse reductive dehalogenase-homologous genes in deep subseafloor sedimentary metagenomes.</title>
        <authorList>
            <person name="Kawai M."/>
            <person name="Futagami T."/>
            <person name="Toyoda A."/>
            <person name="Takaki Y."/>
            <person name="Nishi S."/>
            <person name="Hori S."/>
            <person name="Arai W."/>
            <person name="Tsubouchi T."/>
            <person name="Morono Y."/>
            <person name="Uchiyama I."/>
            <person name="Ito T."/>
            <person name="Fujiyama A."/>
            <person name="Inagaki F."/>
            <person name="Takami H."/>
        </authorList>
    </citation>
    <scope>NUCLEOTIDE SEQUENCE</scope>
    <source>
        <strain evidence="1">Expedition CK06-06</strain>
    </source>
</reference>
<dbReference type="AlphaFoldDB" id="X1N503"/>
<comment type="caution">
    <text evidence="1">The sequence shown here is derived from an EMBL/GenBank/DDBJ whole genome shotgun (WGS) entry which is preliminary data.</text>
</comment>
<dbReference type="InterPro" id="IPR002201">
    <property type="entry name" value="Glyco_trans_9"/>
</dbReference>
<organism evidence="1">
    <name type="scientific">marine sediment metagenome</name>
    <dbReference type="NCBI Taxonomy" id="412755"/>
    <lineage>
        <taxon>unclassified sequences</taxon>
        <taxon>metagenomes</taxon>
        <taxon>ecological metagenomes</taxon>
    </lineage>
</organism>
<dbReference type="EMBL" id="BARV01030203">
    <property type="protein sequence ID" value="GAI38658.1"/>
    <property type="molecule type" value="Genomic_DNA"/>
</dbReference>
<dbReference type="GO" id="GO:0016757">
    <property type="term" value="F:glycosyltransferase activity"/>
    <property type="evidence" value="ECO:0007669"/>
    <property type="project" value="InterPro"/>
</dbReference>
<dbReference type="Gene3D" id="3.40.50.2000">
    <property type="entry name" value="Glycogen Phosphorylase B"/>
    <property type="match status" value="1"/>
</dbReference>
<accession>X1N503</accession>
<dbReference type="Pfam" id="PF01075">
    <property type="entry name" value="Glyco_transf_9"/>
    <property type="match status" value="1"/>
</dbReference>